<dbReference type="InterPro" id="IPR013717">
    <property type="entry name" value="PIG-P"/>
</dbReference>
<keyword evidence="2 5" id="KW-0812">Transmembrane</keyword>
<reference evidence="7" key="3">
    <citation type="submission" date="2025-09" db="UniProtKB">
        <authorList>
            <consortium name="Ensembl"/>
        </authorList>
    </citation>
    <scope>IDENTIFICATION</scope>
</reference>
<dbReference type="Ensembl" id="ENSSAUT00010062266.1">
    <property type="protein sequence ID" value="ENSSAUP00010059352.1"/>
    <property type="gene ID" value="ENSSAUG00010024127.1"/>
</dbReference>
<dbReference type="AlphaFoldDB" id="A0A671YDQ8"/>
<evidence type="ECO:0000259" key="6">
    <source>
        <dbReference type="Pfam" id="PF08510"/>
    </source>
</evidence>
<evidence type="ECO:0000313" key="7">
    <source>
        <dbReference type="Ensembl" id="ENSSAUP00010059352.1"/>
    </source>
</evidence>
<reference evidence="7" key="1">
    <citation type="submission" date="2021-04" db="EMBL/GenBank/DDBJ databases">
        <authorList>
            <consortium name="Wellcome Sanger Institute Data Sharing"/>
        </authorList>
    </citation>
    <scope>NUCLEOTIDE SEQUENCE [LARGE SCALE GENOMIC DNA]</scope>
</reference>
<dbReference type="GO" id="GO:0046328">
    <property type="term" value="P:regulation of JNK cascade"/>
    <property type="evidence" value="ECO:0007669"/>
    <property type="project" value="Ensembl"/>
</dbReference>
<feature type="domain" description="PIG-P" evidence="6">
    <location>
        <begin position="45"/>
        <end position="157"/>
    </location>
</feature>
<dbReference type="CTD" id="51227"/>
<dbReference type="Proteomes" id="UP000472265">
    <property type="component" value="Chromosome 20"/>
</dbReference>
<organism evidence="7 8">
    <name type="scientific">Sparus aurata</name>
    <name type="common">Gilthead sea bream</name>
    <dbReference type="NCBI Taxonomy" id="8175"/>
    <lineage>
        <taxon>Eukaryota</taxon>
        <taxon>Metazoa</taxon>
        <taxon>Chordata</taxon>
        <taxon>Craniata</taxon>
        <taxon>Vertebrata</taxon>
        <taxon>Euteleostomi</taxon>
        <taxon>Actinopterygii</taxon>
        <taxon>Neopterygii</taxon>
        <taxon>Teleostei</taxon>
        <taxon>Neoteleostei</taxon>
        <taxon>Acanthomorphata</taxon>
        <taxon>Eupercaria</taxon>
        <taxon>Spariformes</taxon>
        <taxon>Sparidae</taxon>
        <taxon>Sparus</taxon>
    </lineage>
</organism>
<evidence type="ECO:0000256" key="5">
    <source>
        <dbReference type="SAM" id="Phobius"/>
    </source>
</evidence>
<accession>A0A671YDQ8</accession>
<evidence type="ECO:0000256" key="2">
    <source>
        <dbReference type="ARBA" id="ARBA00022692"/>
    </source>
</evidence>
<feature type="transmembrane region" description="Helical" evidence="5">
    <location>
        <begin position="46"/>
        <end position="69"/>
    </location>
</feature>
<dbReference type="OrthoDB" id="690928at2759"/>
<gene>
    <name evidence="7" type="primary">PIGP</name>
    <name evidence="7" type="synonym">pigp</name>
</gene>
<evidence type="ECO:0000256" key="1">
    <source>
        <dbReference type="ARBA" id="ARBA00004141"/>
    </source>
</evidence>
<dbReference type="GO" id="GO:1904103">
    <property type="term" value="P:regulation of convergent extension involved in gastrulation"/>
    <property type="evidence" value="ECO:0007669"/>
    <property type="project" value="Ensembl"/>
</dbReference>
<dbReference type="RefSeq" id="XP_030255662.1">
    <property type="nucleotide sequence ID" value="XM_030399802.1"/>
</dbReference>
<dbReference type="GO" id="GO:0006506">
    <property type="term" value="P:GPI anchor biosynthetic process"/>
    <property type="evidence" value="ECO:0007669"/>
    <property type="project" value="TreeGrafter"/>
</dbReference>
<comment type="subcellular location">
    <subcellularLocation>
        <location evidence="1">Membrane</location>
        <topology evidence="1">Multi-pass membrane protein</topology>
    </subcellularLocation>
</comment>
<keyword evidence="3 5" id="KW-1133">Transmembrane helix</keyword>
<dbReference type="InParanoid" id="A0A671YDQ8"/>
<dbReference type="GO" id="GO:0005783">
    <property type="term" value="C:endoplasmic reticulum"/>
    <property type="evidence" value="ECO:0007669"/>
    <property type="project" value="TreeGrafter"/>
</dbReference>
<dbReference type="GeneID" id="115570953"/>
<dbReference type="GO" id="GO:0060028">
    <property type="term" value="P:convergent extension involved in axis elongation"/>
    <property type="evidence" value="ECO:0007669"/>
    <property type="project" value="Ensembl"/>
</dbReference>
<dbReference type="PANTHER" id="PTHR46346">
    <property type="entry name" value="PHOSPHATIDYLINOSITOL N-ACETYLGLUCOSAMINYLTRANSFERASE SUBUNIT P"/>
    <property type="match status" value="1"/>
</dbReference>
<sequence length="162" mass="18085">MLTLLDGRKNTILSTGLPALTPWCLADISSHVIMVENSPSPLPERAIYGFVLYLGSHFGFCLFCLWAYVPEEWLHSIGLTYWPQKYWALAVPIYLLVALMIALVLLFGVNMNNTAPLDSIDNITDVYAQGQKPNGCHKGGIPRLKDVSISEVNNIFYLTPEQ</sequence>
<name>A0A671YDQ8_SPAAU</name>
<reference evidence="7" key="2">
    <citation type="submission" date="2025-08" db="UniProtKB">
        <authorList>
            <consortium name="Ensembl"/>
        </authorList>
    </citation>
    <scope>IDENTIFICATION</scope>
</reference>
<keyword evidence="8" id="KW-1185">Reference proteome</keyword>
<evidence type="ECO:0000313" key="8">
    <source>
        <dbReference type="Proteomes" id="UP000472265"/>
    </source>
</evidence>
<proteinExistence type="predicted"/>
<protein>
    <submittedName>
        <fullName evidence="7">Phosphatidylinositol glycan anchor biosynthesis, class P</fullName>
    </submittedName>
</protein>
<dbReference type="GeneTree" id="ENSGT00390000013771"/>
<dbReference type="PANTHER" id="PTHR46346:SF1">
    <property type="entry name" value="PHOSPHATIDYLINOSITOL N-ACETYLGLUCOSAMINYLTRANSFERASE SUBUNIT P"/>
    <property type="match status" value="1"/>
</dbReference>
<dbReference type="GO" id="GO:0016020">
    <property type="term" value="C:membrane"/>
    <property type="evidence" value="ECO:0007669"/>
    <property type="project" value="UniProtKB-SubCell"/>
</dbReference>
<feature type="transmembrane region" description="Helical" evidence="5">
    <location>
        <begin position="89"/>
        <end position="109"/>
    </location>
</feature>
<dbReference type="Pfam" id="PF08510">
    <property type="entry name" value="PIG-P"/>
    <property type="match status" value="1"/>
</dbReference>
<evidence type="ECO:0000256" key="3">
    <source>
        <dbReference type="ARBA" id="ARBA00022989"/>
    </source>
</evidence>
<keyword evidence="4 5" id="KW-0472">Membrane</keyword>
<dbReference type="OMA" id="LYVLWAY"/>
<dbReference type="InterPro" id="IPR052263">
    <property type="entry name" value="GPI_Anchor_Biosynth"/>
</dbReference>
<evidence type="ECO:0000256" key="4">
    <source>
        <dbReference type="ARBA" id="ARBA00023136"/>
    </source>
</evidence>